<dbReference type="PANTHER" id="PTHR43540:SF6">
    <property type="entry name" value="ISOCHORISMATASE-LIKE DOMAIN-CONTAINING PROTEIN"/>
    <property type="match status" value="1"/>
</dbReference>
<dbReference type="Proteomes" id="UP000192578">
    <property type="component" value="Unassembled WGS sequence"/>
</dbReference>
<dbReference type="InterPro" id="IPR036380">
    <property type="entry name" value="Isochorismatase-like_sf"/>
</dbReference>
<dbReference type="GO" id="GO:0016787">
    <property type="term" value="F:hydrolase activity"/>
    <property type="evidence" value="ECO:0007669"/>
    <property type="project" value="UniProtKB-KW"/>
</dbReference>
<feature type="domain" description="Isochorismatase-like" evidence="3">
    <location>
        <begin position="10"/>
        <end position="183"/>
    </location>
</feature>
<evidence type="ECO:0000313" key="4">
    <source>
        <dbReference type="EMBL" id="OQV15898.1"/>
    </source>
</evidence>
<evidence type="ECO:0000256" key="1">
    <source>
        <dbReference type="ARBA" id="ARBA00006336"/>
    </source>
</evidence>
<accession>A0A1W0WL10</accession>
<keyword evidence="2" id="KW-0378">Hydrolase</keyword>
<gene>
    <name evidence="4" type="ORF">BV898_09994</name>
</gene>
<dbReference type="SUPFAM" id="SSF52499">
    <property type="entry name" value="Isochorismatase-like hydrolases"/>
    <property type="match status" value="1"/>
</dbReference>
<keyword evidence="5" id="KW-1185">Reference proteome</keyword>
<dbReference type="AlphaFoldDB" id="A0A1W0WL10"/>
<proteinExistence type="inferred from homology"/>
<evidence type="ECO:0000259" key="3">
    <source>
        <dbReference type="Pfam" id="PF00857"/>
    </source>
</evidence>
<comment type="similarity">
    <text evidence="1">Belongs to the isochorismatase family.</text>
</comment>
<sequence>MANNTGPRRALVVIDVQNEYISGKFLIEYPPVESSLANIKKALDAAEKHGIPVVMVQHVLPESAPIFARGSHGVKLHPSIASRPYAHFVEKTLPSCFAGTDFGAWLTANKIDTLTIVGYMTHNCDDSTMREAFHAGYEVEFLHDAAGSLPYKNKAGSATAEEIHRAVSVVMQSAFAAVQTTDEWIASLIGGEKPERDNIFVSNQRVVQARLTDTA</sequence>
<dbReference type="CDD" id="cd01014">
    <property type="entry name" value="nicotinamidase_related"/>
    <property type="match status" value="1"/>
</dbReference>
<reference evidence="5" key="1">
    <citation type="submission" date="2017-01" db="EMBL/GenBank/DDBJ databases">
        <title>Comparative genomics of anhydrobiosis in the tardigrade Hypsibius dujardini.</title>
        <authorList>
            <person name="Yoshida Y."/>
            <person name="Koutsovoulos G."/>
            <person name="Laetsch D."/>
            <person name="Stevens L."/>
            <person name="Kumar S."/>
            <person name="Horikawa D."/>
            <person name="Ishino K."/>
            <person name="Komine S."/>
            <person name="Tomita M."/>
            <person name="Blaxter M."/>
            <person name="Arakawa K."/>
        </authorList>
    </citation>
    <scope>NUCLEOTIDE SEQUENCE [LARGE SCALE GENOMIC DNA]</scope>
    <source>
        <strain evidence="5">Z151</strain>
    </source>
</reference>
<evidence type="ECO:0000256" key="2">
    <source>
        <dbReference type="ARBA" id="ARBA00022801"/>
    </source>
</evidence>
<dbReference type="InterPro" id="IPR000868">
    <property type="entry name" value="Isochorismatase-like_dom"/>
</dbReference>
<dbReference type="OrthoDB" id="10029782at2759"/>
<dbReference type="Pfam" id="PF00857">
    <property type="entry name" value="Isochorismatase"/>
    <property type="match status" value="1"/>
</dbReference>
<dbReference type="InterPro" id="IPR050272">
    <property type="entry name" value="Isochorismatase-like_hydrls"/>
</dbReference>
<dbReference type="EMBL" id="MTYJ01000081">
    <property type="protein sequence ID" value="OQV15898.1"/>
    <property type="molecule type" value="Genomic_DNA"/>
</dbReference>
<dbReference type="Gene3D" id="3.40.50.850">
    <property type="entry name" value="Isochorismatase-like"/>
    <property type="match status" value="1"/>
</dbReference>
<protein>
    <submittedName>
        <fullName evidence="4">Uncharacterized isochorismatase family protein YddQ</fullName>
    </submittedName>
</protein>
<comment type="caution">
    <text evidence="4">The sequence shown here is derived from an EMBL/GenBank/DDBJ whole genome shotgun (WGS) entry which is preliminary data.</text>
</comment>
<name>A0A1W0WL10_HYPEX</name>
<evidence type="ECO:0000313" key="5">
    <source>
        <dbReference type="Proteomes" id="UP000192578"/>
    </source>
</evidence>
<organism evidence="4 5">
    <name type="scientific">Hypsibius exemplaris</name>
    <name type="common">Freshwater tardigrade</name>
    <dbReference type="NCBI Taxonomy" id="2072580"/>
    <lineage>
        <taxon>Eukaryota</taxon>
        <taxon>Metazoa</taxon>
        <taxon>Ecdysozoa</taxon>
        <taxon>Tardigrada</taxon>
        <taxon>Eutardigrada</taxon>
        <taxon>Parachela</taxon>
        <taxon>Hypsibioidea</taxon>
        <taxon>Hypsibiidae</taxon>
        <taxon>Hypsibius</taxon>
    </lineage>
</organism>
<dbReference type="PANTHER" id="PTHR43540">
    <property type="entry name" value="PEROXYUREIDOACRYLATE/UREIDOACRYLATE AMIDOHYDROLASE-RELATED"/>
    <property type="match status" value="1"/>
</dbReference>